<feature type="domain" description="PTS EIIA type-2" evidence="7">
    <location>
        <begin position="5"/>
        <end position="149"/>
    </location>
</feature>
<dbReference type="STRING" id="1236220.SAMN04488112_12812"/>
<dbReference type="NCBIfam" id="TIGR00848">
    <property type="entry name" value="fruA"/>
    <property type="match status" value="1"/>
</dbReference>
<sequence>MNIQELIRPEWIRLELAAESREEVIRQLADSLEKDGVLTDPASYIETVLKREEQGSTAIGFDVAIPHGKSEAVQQPAVAFARLRRGIIWDREQEEIARFVFLIAVPEAQAGDAHLQILADLSRRLMHASFREGLKQADSPEKVLEALKS</sequence>
<keyword evidence="3" id="KW-0597">Phosphoprotein</keyword>
<accession>A0A1G6RH38</accession>
<reference evidence="8 9" key="1">
    <citation type="submission" date="2016-10" db="EMBL/GenBank/DDBJ databases">
        <authorList>
            <person name="de Groot N.N."/>
        </authorList>
    </citation>
    <scope>NUCLEOTIDE SEQUENCE [LARGE SCALE GENOMIC DNA]</scope>
    <source>
        <strain evidence="8 9">DSM 45514</strain>
    </source>
</reference>
<dbReference type="GO" id="GO:0005737">
    <property type="term" value="C:cytoplasm"/>
    <property type="evidence" value="ECO:0007669"/>
    <property type="project" value="UniProtKB-SubCell"/>
</dbReference>
<comment type="subcellular location">
    <subcellularLocation>
        <location evidence="1">Cytoplasm</location>
    </subcellularLocation>
</comment>
<evidence type="ECO:0000256" key="1">
    <source>
        <dbReference type="ARBA" id="ARBA00004496"/>
    </source>
</evidence>
<evidence type="ECO:0000259" key="7">
    <source>
        <dbReference type="PROSITE" id="PS51094"/>
    </source>
</evidence>
<name>A0A1G6RH38_9BACL</name>
<keyword evidence="9" id="KW-1185">Reference proteome</keyword>
<dbReference type="InterPro" id="IPR002178">
    <property type="entry name" value="PTS_EIIA_type-2_dom"/>
</dbReference>
<dbReference type="InterPro" id="IPR016152">
    <property type="entry name" value="PTrfase/Anion_transptr"/>
</dbReference>
<keyword evidence="2" id="KW-0813">Transport</keyword>
<dbReference type="PROSITE" id="PS51094">
    <property type="entry name" value="PTS_EIIA_TYPE_2"/>
    <property type="match status" value="1"/>
</dbReference>
<organism evidence="8 9">
    <name type="scientific">Melghirimyces thermohalophilus</name>
    <dbReference type="NCBI Taxonomy" id="1236220"/>
    <lineage>
        <taxon>Bacteria</taxon>
        <taxon>Bacillati</taxon>
        <taxon>Bacillota</taxon>
        <taxon>Bacilli</taxon>
        <taxon>Bacillales</taxon>
        <taxon>Thermoactinomycetaceae</taxon>
        <taxon>Melghirimyces</taxon>
    </lineage>
</organism>
<dbReference type="AlphaFoldDB" id="A0A1G6RH38"/>
<keyword evidence="6" id="KW-0598">Phosphotransferase system</keyword>
<dbReference type="OrthoDB" id="95460at2"/>
<dbReference type="Proteomes" id="UP000199387">
    <property type="component" value="Unassembled WGS sequence"/>
</dbReference>
<dbReference type="Pfam" id="PF00359">
    <property type="entry name" value="PTS_EIIA_2"/>
    <property type="match status" value="1"/>
</dbReference>
<evidence type="ECO:0000256" key="2">
    <source>
        <dbReference type="ARBA" id="ARBA00022448"/>
    </source>
</evidence>
<dbReference type="CDD" id="cd00211">
    <property type="entry name" value="PTS_IIA_fru"/>
    <property type="match status" value="1"/>
</dbReference>
<proteinExistence type="predicted"/>
<dbReference type="RefSeq" id="WP_091573050.1">
    <property type="nucleotide sequence ID" value="NZ_FMZA01000028.1"/>
</dbReference>
<evidence type="ECO:0000256" key="4">
    <source>
        <dbReference type="ARBA" id="ARBA00022597"/>
    </source>
</evidence>
<dbReference type="FunFam" id="3.40.930.10:FF:000009">
    <property type="entry name" value="PTS system, fructose specific IIABC component"/>
    <property type="match status" value="1"/>
</dbReference>
<gene>
    <name evidence="8" type="ORF">SAMN04488112_12812</name>
</gene>
<dbReference type="PANTHER" id="PTHR47738:SF2">
    <property type="entry name" value="PTS SYSTEM FRUCTOSE-LIKE EIIA COMPONENT"/>
    <property type="match status" value="1"/>
</dbReference>
<evidence type="ECO:0000313" key="8">
    <source>
        <dbReference type="EMBL" id="SDD03315.1"/>
    </source>
</evidence>
<evidence type="ECO:0000256" key="5">
    <source>
        <dbReference type="ARBA" id="ARBA00022679"/>
    </source>
</evidence>
<protein>
    <submittedName>
        <fullName evidence="8">PTS system IIA component, Fru family (TC 4.A.2)</fullName>
    </submittedName>
</protein>
<dbReference type="InterPro" id="IPR004715">
    <property type="entry name" value="PTS_IIA_fruc"/>
</dbReference>
<dbReference type="Gene3D" id="3.40.930.10">
    <property type="entry name" value="Mannitol-specific EII, Chain A"/>
    <property type="match status" value="1"/>
</dbReference>
<evidence type="ECO:0000256" key="6">
    <source>
        <dbReference type="ARBA" id="ARBA00022683"/>
    </source>
</evidence>
<dbReference type="SUPFAM" id="SSF55804">
    <property type="entry name" value="Phoshotransferase/anion transport protein"/>
    <property type="match status" value="1"/>
</dbReference>
<evidence type="ECO:0000256" key="3">
    <source>
        <dbReference type="ARBA" id="ARBA00022553"/>
    </source>
</evidence>
<dbReference type="InterPro" id="IPR051541">
    <property type="entry name" value="PTS_SugarTrans_NitroReg"/>
</dbReference>
<dbReference type="GO" id="GO:0016020">
    <property type="term" value="C:membrane"/>
    <property type="evidence" value="ECO:0007669"/>
    <property type="project" value="InterPro"/>
</dbReference>
<dbReference type="PROSITE" id="PS00372">
    <property type="entry name" value="PTS_EIIA_TYPE_2_HIS"/>
    <property type="match status" value="1"/>
</dbReference>
<dbReference type="GO" id="GO:0008982">
    <property type="term" value="F:protein-N(PI)-phosphohistidine-sugar phosphotransferase activity"/>
    <property type="evidence" value="ECO:0007669"/>
    <property type="project" value="InterPro"/>
</dbReference>
<dbReference type="PANTHER" id="PTHR47738">
    <property type="entry name" value="PTS SYSTEM FRUCTOSE-LIKE EIIA COMPONENT-RELATED"/>
    <property type="match status" value="1"/>
</dbReference>
<keyword evidence="4" id="KW-0762">Sugar transport</keyword>
<dbReference type="EMBL" id="FMZA01000028">
    <property type="protein sequence ID" value="SDD03315.1"/>
    <property type="molecule type" value="Genomic_DNA"/>
</dbReference>
<evidence type="ECO:0000313" key="9">
    <source>
        <dbReference type="Proteomes" id="UP000199387"/>
    </source>
</evidence>
<keyword evidence="5" id="KW-0808">Transferase</keyword>
<dbReference type="GO" id="GO:0009401">
    <property type="term" value="P:phosphoenolpyruvate-dependent sugar phosphotransferase system"/>
    <property type="evidence" value="ECO:0007669"/>
    <property type="project" value="UniProtKB-KW"/>
</dbReference>